<dbReference type="CDD" id="cd06818">
    <property type="entry name" value="PLPDE_III_cryptic_DSD"/>
    <property type="match status" value="1"/>
</dbReference>
<accession>A0A2W5UX39</accession>
<reference evidence="4 5" key="1">
    <citation type="submission" date="2017-08" db="EMBL/GenBank/DDBJ databases">
        <title>Infants hospitalized years apart are colonized by the same room-sourced microbial strains.</title>
        <authorList>
            <person name="Brooks B."/>
            <person name="Olm M.R."/>
            <person name="Firek B.A."/>
            <person name="Baker R."/>
            <person name="Thomas B.C."/>
            <person name="Morowitz M.J."/>
            <person name="Banfield J.F."/>
        </authorList>
    </citation>
    <scope>NUCLEOTIDE SEQUENCE [LARGE SCALE GENOMIC DNA]</scope>
    <source>
        <strain evidence="4">S2_003_000_R2_4</strain>
    </source>
</reference>
<dbReference type="EMBL" id="QFQZ01000097">
    <property type="protein sequence ID" value="PZR31117.1"/>
    <property type="molecule type" value="Genomic_DNA"/>
</dbReference>
<dbReference type="Proteomes" id="UP000249393">
    <property type="component" value="Unassembled WGS sequence"/>
</dbReference>
<dbReference type="InterPro" id="IPR001608">
    <property type="entry name" value="Ala_racemase_N"/>
</dbReference>
<evidence type="ECO:0000313" key="5">
    <source>
        <dbReference type="Proteomes" id="UP000249393"/>
    </source>
</evidence>
<dbReference type="SUPFAM" id="SSF51419">
    <property type="entry name" value="PLP-binding barrel"/>
    <property type="match status" value="1"/>
</dbReference>
<keyword evidence="2" id="KW-0456">Lyase</keyword>
<feature type="domain" description="D-serine dehydratase-like" evidence="3">
    <location>
        <begin position="320"/>
        <end position="420"/>
    </location>
</feature>
<dbReference type="InterPro" id="IPR051466">
    <property type="entry name" value="D-amino_acid_metab_enzyme"/>
</dbReference>
<dbReference type="GO" id="GO:0016829">
    <property type="term" value="F:lyase activity"/>
    <property type="evidence" value="ECO:0007669"/>
    <property type="project" value="UniProtKB-KW"/>
</dbReference>
<dbReference type="AlphaFoldDB" id="A0A2W5UX39"/>
<dbReference type="RefSeq" id="WP_304282149.1">
    <property type="nucleotide sequence ID" value="NZ_QFQZ01000097.1"/>
</dbReference>
<dbReference type="Gene3D" id="3.20.20.10">
    <property type="entry name" value="Alanine racemase"/>
    <property type="match status" value="1"/>
</dbReference>
<dbReference type="Gene3D" id="2.40.37.20">
    <property type="entry name" value="D-serine dehydratase-like domain"/>
    <property type="match status" value="1"/>
</dbReference>
<comment type="caution">
    <text evidence="4">The sequence shown here is derived from an EMBL/GenBank/DDBJ whole genome shotgun (WGS) entry which is preliminary data.</text>
</comment>
<name>A0A2W5UX39_9CAUL</name>
<evidence type="ECO:0000256" key="1">
    <source>
        <dbReference type="ARBA" id="ARBA00005323"/>
    </source>
</evidence>
<dbReference type="InterPro" id="IPR026956">
    <property type="entry name" value="D-ser_dehydrat-like_dom"/>
</dbReference>
<organism evidence="4 5">
    <name type="scientific">Caulobacter segnis</name>
    <dbReference type="NCBI Taxonomy" id="88688"/>
    <lineage>
        <taxon>Bacteria</taxon>
        <taxon>Pseudomonadati</taxon>
        <taxon>Pseudomonadota</taxon>
        <taxon>Alphaproteobacteria</taxon>
        <taxon>Caulobacterales</taxon>
        <taxon>Caulobacteraceae</taxon>
        <taxon>Caulobacter</taxon>
    </lineage>
</organism>
<proteinExistence type="inferred from homology"/>
<dbReference type="SMART" id="SM01119">
    <property type="entry name" value="D-ser_dehydrat"/>
    <property type="match status" value="1"/>
</dbReference>
<dbReference type="InterPro" id="IPR029066">
    <property type="entry name" value="PLP-binding_barrel"/>
</dbReference>
<dbReference type="PANTHER" id="PTHR28004:SF8">
    <property type="entry name" value="D-SERINE DEAMINASE"/>
    <property type="match status" value="1"/>
</dbReference>
<protein>
    <submittedName>
        <fullName evidence="4">Amino acid deaminase</fullName>
    </submittedName>
</protein>
<evidence type="ECO:0000313" key="4">
    <source>
        <dbReference type="EMBL" id="PZR31117.1"/>
    </source>
</evidence>
<dbReference type="InterPro" id="IPR042208">
    <property type="entry name" value="D-ser_dehydrat-like_sf"/>
</dbReference>
<gene>
    <name evidence="4" type="ORF">DI526_20575</name>
</gene>
<evidence type="ECO:0000256" key="2">
    <source>
        <dbReference type="ARBA" id="ARBA00023239"/>
    </source>
</evidence>
<comment type="similarity">
    <text evidence="1">Belongs to the DSD1 family.</text>
</comment>
<dbReference type="Pfam" id="PF01168">
    <property type="entry name" value="Ala_racemase_N"/>
    <property type="match status" value="1"/>
</dbReference>
<dbReference type="PANTHER" id="PTHR28004">
    <property type="entry name" value="ZGC:162816-RELATED"/>
    <property type="match status" value="1"/>
</dbReference>
<dbReference type="Pfam" id="PF14031">
    <property type="entry name" value="D-ser_dehydrat"/>
    <property type="match status" value="1"/>
</dbReference>
<evidence type="ECO:0000259" key="3">
    <source>
        <dbReference type="SMART" id="SM01119"/>
    </source>
</evidence>
<sequence length="433" mass="47280">MAIRSETPVQRGLDAIEKGVPALAHPLPLDQVAHQGWNLLREDLPMPAAILKASALRNNSDWMRRFLAATGAKLAPHGKTTMAPALFDMQMDDGAWGITVATPHQIQVAHRFGFKRLFLANQLVGRTAIGLVIDLLKSDPELDFYCLVDSETNAEQLARAVAEQGLGRPLKVLIEMGYVGGRTGCRTLEEGLGLARFVAARPQALALVGVEGFEGIIREHTEEETIAKVETFLDSLVALSEACAAEKLYAPGPTIFSAGGSTFYDLVAAKLGQIEAPGERIILIRAGCYLTHDSLMYTELFRRMTVRSPEVEAYGAYSAALEVWSYVQSRPEPGRVILAFGKRDVSYDHLPRPLAWYRPGEPAATPQAIPDGHAVVNLSDQHAFLDIPEDSPLQVGDLVGVGISHPCLTFDKWQVLHLVDDAYTVTGSIRTYF</sequence>